<evidence type="ECO:0000313" key="1">
    <source>
        <dbReference type="EMBL" id="MCI89762.1"/>
    </source>
</evidence>
<proteinExistence type="predicted"/>
<reference evidence="1 2" key="1">
    <citation type="journal article" date="2018" name="Front. Plant Sci.">
        <title>Red Clover (Trifolium pratense) and Zigzag Clover (T. medium) - A Picture of Genomic Similarities and Differences.</title>
        <authorList>
            <person name="Dluhosova J."/>
            <person name="Istvanek J."/>
            <person name="Nedelnik J."/>
            <person name="Repkova J."/>
        </authorList>
    </citation>
    <scope>NUCLEOTIDE SEQUENCE [LARGE SCALE GENOMIC DNA]</scope>
    <source>
        <strain evidence="2">cv. 10/8</strain>
        <tissue evidence="1">Leaf</tissue>
    </source>
</reference>
<keyword evidence="2" id="KW-1185">Reference proteome</keyword>
<protein>
    <submittedName>
        <fullName evidence="1">Uncharacterized protein</fullName>
    </submittedName>
</protein>
<evidence type="ECO:0000313" key="2">
    <source>
        <dbReference type="Proteomes" id="UP000265520"/>
    </source>
</evidence>
<sequence length="44" mass="4533">MVEDAIDIPVMEAEPVPPIELEITAGPVDPAFALALASLVDACV</sequence>
<comment type="caution">
    <text evidence="1">The sequence shown here is derived from an EMBL/GenBank/DDBJ whole genome shotgun (WGS) entry which is preliminary data.</text>
</comment>
<dbReference type="AlphaFoldDB" id="A0A392VQM9"/>
<dbReference type="EMBL" id="LXQA011227364">
    <property type="protein sequence ID" value="MCI89762.1"/>
    <property type="molecule type" value="Genomic_DNA"/>
</dbReference>
<name>A0A392VQM9_9FABA</name>
<organism evidence="1 2">
    <name type="scientific">Trifolium medium</name>
    <dbReference type="NCBI Taxonomy" id="97028"/>
    <lineage>
        <taxon>Eukaryota</taxon>
        <taxon>Viridiplantae</taxon>
        <taxon>Streptophyta</taxon>
        <taxon>Embryophyta</taxon>
        <taxon>Tracheophyta</taxon>
        <taxon>Spermatophyta</taxon>
        <taxon>Magnoliopsida</taxon>
        <taxon>eudicotyledons</taxon>
        <taxon>Gunneridae</taxon>
        <taxon>Pentapetalae</taxon>
        <taxon>rosids</taxon>
        <taxon>fabids</taxon>
        <taxon>Fabales</taxon>
        <taxon>Fabaceae</taxon>
        <taxon>Papilionoideae</taxon>
        <taxon>50 kb inversion clade</taxon>
        <taxon>NPAAA clade</taxon>
        <taxon>Hologalegina</taxon>
        <taxon>IRL clade</taxon>
        <taxon>Trifolieae</taxon>
        <taxon>Trifolium</taxon>
    </lineage>
</organism>
<dbReference type="Proteomes" id="UP000265520">
    <property type="component" value="Unassembled WGS sequence"/>
</dbReference>
<accession>A0A392VQM9</accession>